<dbReference type="InterPro" id="IPR003018">
    <property type="entry name" value="GAF"/>
</dbReference>
<accession>A0A2L0EYG6</accession>
<dbReference type="SUPFAM" id="SSF56112">
    <property type="entry name" value="Protein kinase-like (PK-like)"/>
    <property type="match status" value="1"/>
</dbReference>
<dbReference type="Proteomes" id="UP000238348">
    <property type="component" value="Chromosome"/>
</dbReference>
<dbReference type="GO" id="GO:0005524">
    <property type="term" value="F:ATP binding"/>
    <property type="evidence" value="ECO:0007669"/>
    <property type="project" value="InterPro"/>
</dbReference>
<dbReference type="PROSITE" id="PS50112">
    <property type="entry name" value="PAS"/>
    <property type="match status" value="1"/>
</dbReference>
<dbReference type="RefSeq" id="WP_104982897.1">
    <property type="nucleotide sequence ID" value="NZ_CP012673.1"/>
</dbReference>
<dbReference type="PROSITE" id="PS00108">
    <property type="entry name" value="PROTEIN_KINASE_ST"/>
    <property type="match status" value="1"/>
</dbReference>
<dbReference type="SMART" id="SM00065">
    <property type="entry name" value="GAF"/>
    <property type="match status" value="2"/>
</dbReference>
<evidence type="ECO:0000256" key="2">
    <source>
        <dbReference type="ARBA" id="ARBA00012438"/>
    </source>
</evidence>
<dbReference type="Gene3D" id="3.30.565.10">
    <property type="entry name" value="Histidine kinase-like ATPase, C-terminal domain"/>
    <property type="match status" value="1"/>
</dbReference>
<dbReference type="Pfam" id="PF00512">
    <property type="entry name" value="HisKA"/>
    <property type="match status" value="1"/>
</dbReference>
<dbReference type="InterPro" id="IPR029016">
    <property type="entry name" value="GAF-like_dom_sf"/>
</dbReference>
<evidence type="ECO:0000256" key="5">
    <source>
        <dbReference type="ARBA" id="ARBA00022777"/>
    </source>
</evidence>
<dbReference type="PROSITE" id="PS50011">
    <property type="entry name" value="PROTEIN_KINASE_DOM"/>
    <property type="match status" value="1"/>
</dbReference>
<feature type="domain" description="PAC" evidence="9">
    <location>
        <begin position="1538"/>
        <end position="1589"/>
    </location>
</feature>
<dbReference type="InterPro" id="IPR000719">
    <property type="entry name" value="Prot_kinase_dom"/>
</dbReference>
<dbReference type="SUPFAM" id="SSF55781">
    <property type="entry name" value="GAF domain-like"/>
    <property type="match status" value="2"/>
</dbReference>
<dbReference type="CDD" id="cd00075">
    <property type="entry name" value="HATPase"/>
    <property type="match status" value="1"/>
</dbReference>
<dbReference type="InterPro" id="IPR036890">
    <property type="entry name" value="HATPase_C_sf"/>
</dbReference>
<dbReference type="Gene3D" id="1.10.287.130">
    <property type="match status" value="1"/>
</dbReference>
<dbReference type="CDD" id="cd00082">
    <property type="entry name" value="HisKA"/>
    <property type="match status" value="1"/>
</dbReference>
<dbReference type="SUPFAM" id="SSF55874">
    <property type="entry name" value="ATPase domain of HSP90 chaperone/DNA topoisomerase II/histidine kinase"/>
    <property type="match status" value="1"/>
</dbReference>
<keyword evidence="3" id="KW-0597">Phosphoprotein</keyword>
<dbReference type="SUPFAM" id="SSF55785">
    <property type="entry name" value="PYP-like sensor domain (PAS domain)"/>
    <property type="match status" value="1"/>
</dbReference>
<proteinExistence type="predicted"/>
<dbReference type="Gene3D" id="3.30.450.40">
    <property type="match status" value="2"/>
</dbReference>
<name>A0A2L0EYG6_SORCE</name>
<dbReference type="SMART" id="SM00220">
    <property type="entry name" value="S_TKc"/>
    <property type="match status" value="1"/>
</dbReference>
<dbReference type="InterPro" id="IPR011009">
    <property type="entry name" value="Kinase-like_dom_sf"/>
</dbReference>
<dbReference type="SMART" id="SM00387">
    <property type="entry name" value="HATPase_c"/>
    <property type="match status" value="1"/>
</dbReference>
<feature type="domain" description="Protein kinase" evidence="6">
    <location>
        <begin position="7"/>
        <end position="269"/>
    </location>
</feature>
<comment type="catalytic activity">
    <reaction evidence="1">
        <text>ATP + protein L-histidine = ADP + protein N-phospho-L-histidine.</text>
        <dbReference type="EC" id="2.7.13.3"/>
    </reaction>
</comment>
<evidence type="ECO:0000313" key="11">
    <source>
        <dbReference type="Proteomes" id="UP000238348"/>
    </source>
</evidence>
<dbReference type="CDD" id="cd00130">
    <property type="entry name" value="PAS"/>
    <property type="match status" value="1"/>
</dbReference>
<dbReference type="InterPro" id="IPR005467">
    <property type="entry name" value="His_kinase_dom"/>
</dbReference>
<dbReference type="Gene3D" id="1.10.510.10">
    <property type="entry name" value="Transferase(Phosphotransferase) domain 1"/>
    <property type="match status" value="1"/>
</dbReference>
<dbReference type="Gene3D" id="3.30.450.20">
    <property type="entry name" value="PAS domain"/>
    <property type="match status" value="1"/>
</dbReference>
<dbReference type="InterPro" id="IPR041664">
    <property type="entry name" value="AAA_16"/>
</dbReference>
<dbReference type="PANTHER" id="PTHR43642">
    <property type="entry name" value="HYBRID SIGNAL TRANSDUCTION HISTIDINE KINASE G"/>
    <property type="match status" value="1"/>
</dbReference>
<dbReference type="Gene3D" id="3.30.200.20">
    <property type="entry name" value="Phosphorylase Kinase, domain 1"/>
    <property type="match status" value="1"/>
</dbReference>
<dbReference type="Pfam" id="PF13185">
    <property type="entry name" value="GAF_2"/>
    <property type="match status" value="1"/>
</dbReference>
<keyword evidence="4 10" id="KW-0808">Transferase</keyword>
<dbReference type="Pfam" id="PF13191">
    <property type="entry name" value="AAA_16"/>
    <property type="match status" value="1"/>
</dbReference>
<protein>
    <recommendedName>
        <fullName evidence="2">histidine kinase</fullName>
        <ecNumber evidence="2">2.7.13.3</ecNumber>
    </recommendedName>
</protein>
<dbReference type="InterPro" id="IPR003594">
    <property type="entry name" value="HATPase_dom"/>
</dbReference>
<dbReference type="InterPro" id="IPR013656">
    <property type="entry name" value="PAS_4"/>
</dbReference>
<evidence type="ECO:0000259" key="8">
    <source>
        <dbReference type="PROSITE" id="PS50112"/>
    </source>
</evidence>
<dbReference type="SUPFAM" id="SSF52540">
    <property type="entry name" value="P-loop containing nucleoside triphosphate hydrolases"/>
    <property type="match status" value="1"/>
</dbReference>
<dbReference type="Pfam" id="PF08448">
    <property type="entry name" value="PAS_4"/>
    <property type="match status" value="1"/>
</dbReference>
<evidence type="ECO:0000256" key="1">
    <source>
        <dbReference type="ARBA" id="ARBA00000085"/>
    </source>
</evidence>
<feature type="domain" description="Histidine kinase" evidence="7">
    <location>
        <begin position="1769"/>
        <end position="1985"/>
    </location>
</feature>
<dbReference type="InterPro" id="IPR003661">
    <property type="entry name" value="HisK_dim/P_dom"/>
</dbReference>
<reference evidence="10 11" key="1">
    <citation type="submission" date="2015-09" db="EMBL/GenBank/DDBJ databases">
        <title>Sorangium comparison.</title>
        <authorList>
            <person name="Zaburannyi N."/>
            <person name="Bunk B."/>
            <person name="Overmann J."/>
            <person name="Mueller R."/>
        </authorList>
    </citation>
    <scope>NUCLEOTIDE SEQUENCE [LARGE SCALE GENOMIC DNA]</scope>
    <source>
        <strain evidence="10 11">So ce26</strain>
    </source>
</reference>
<sequence>MPAPDRYTLTEILHEGTWYVVHRGTRNEDGCPVVLKTPREDRLDQRDMARLRHELDIGRRLSSRFAIKPCEFTMHRDRPALVLEGFRGSSLDRLLGAPMELSRFLRIAVGIATALAEVHAEGIIHRDIKPQNIIVDAESGDARIANFELASLLAEQQSHGQSPSVIEGSLGYMSPEQTGRMNRAIDHRADLYSLGVTLYEMLTGVPPCSAGDTLEWVHCHIAVLPRPPAELVPGLPPPVSDIVMKLLAKEAEDRYQSARGLKRDLEKCLERLETSWHIAPFPLGEHEFSCRFQIPQKLYGREHEVGVLVAAFERMIERGAPEFLLVSGYAGVGKSVLVRELYRPIARQRGLFAAGKFDQLHRHVPYSTFIQALRDLVIGILGGSEPAVSEWRGRLSAALGQNAQLIIEVIPEVELILGKQPPAPQLPLADTQRRFTMVFLQLLGAFCRREHPLCLFLDDLQWADPESVALIEQLVTHPDTRYLLTIGAYRDNEVSPSHPLMLMQGRAQRAGASLRQIELSPLSAEDIHRLVADTVRRSLDDVAPLARLVYEKTAGNPFFATQFLTMLHKEGLIEVDIRAGAFKWDVDAIRAKGFADNVVDLVIAKIKGLPRAAQKALTLASCVGNTVDVSTLAVVRDLPEDAIHEDHRELVREGLLLRFGDAYRFLHDRVRQAAYALIPEGERAAVHLRIGRLLFAHAAPEARIFEIAGHLNLGSALVTDRREKDQIASLNLMAGRRARASAAYAAAAGYLAAGMALLGDDAWEAEYALALDLHCESARCAFLNGDLAAAERLIDVLLRRARSRLDLAEIHCIEIDLHTTMADFERAARSALSCARRFDIDVPLHPARDAVELAAREVWREVCDRRIEALVGMPRMVDTDMEALMTVLSVALPSAYYTDSALYDLIACHMVRLSLRAGNSDRSPPGYVAFGGTIGRVLGLYRESYCFGELAYALLEAGGRTGSRAQILHMVGTFIEPWLRPWRDVVGLFHRAFDEAVATGALTHASYCCLHIVALRLASGDPLADVAAEAERRMAFTRRARYDAIHGSVAVMHRLVQSLRGADPDASGAPSAGRDLERAEGNALRGAEAPLTRFYERFYRAQGALLFGRYGDAVVAARSAGEVLGKVTGQIHVAEHCYVAALALAGHSRALPPERRGELLSTLRAHEAEIRGWAEVQPANHEDRCALVSAEIARIAGDELAAMRLYEQAIRAARRNGLVQNEALSHEFAAQFYRDRGFDMIADTYLRAARSCYARWGADGKVKQLDRLFPQLGARPLASTTTVTMPAEELDRLAVIKASQSISGEILMPRLEEALLRIVLEHAGAQTGYLLEVGRGAASIRAKARIEGGKAFAEAVMDEARVPVSAAVLPLSIINYVHRTRAPVILDDAAESRFSTDEYIALARPRSVLCVPIARRPGVDAVIYLENAATRGAFTEDTLAVLELLSSQAAISLENASLYAALQKSQEQLQAIVDNSPAIIYVKDLEGRLTLVNRRFEQMIRLPRAELVGKRDHDIFPPETANVLAAHDREVLATDEPLDVEEVVPQDDGLHIYLSLKFALRDAAGVVYAVCGISSDITERKRATMAERFLAKASRRLVADPGYEATLEAIAEVAVPELAEGATLYVLDEAGALAVAAVAADSPEKAGRLRALAAPDGAPGEPRRVLGAEQAELCRVDDVRMKRWAAGAARPEALLELAPAGYLNAPLVTRDRCLGVLSLVRTSATPPYAPADVALVQELARRAAMALDNARLYREAQRAIQLREDFLSVASHELRTPLTPLKLELGQMRKKGATEVTCQSLERMITVSLRQVERLETLIDSLFEVAQLARGGLELELAQVDLAALARDVAGELGETLSRAGCRLELDAGRPVLGHYDRLRVTQVLRSLLNNAIKFGKGRPIEVSVAMCGDMARIVVRDHGVGIAPKDLERIFRRFERAVSSRSYGGLGLGLYIAHEIVRAHGGAIQVSSAPGQGACFTVDLPRGDAS</sequence>
<evidence type="ECO:0000256" key="3">
    <source>
        <dbReference type="ARBA" id="ARBA00022553"/>
    </source>
</evidence>
<dbReference type="InterPro" id="IPR036097">
    <property type="entry name" value="HisK_dim/P_sf"/>
</dbReference>
<dbReference type="InterPro" id="IPR008271">
    <property type="entry name" value="Ser/Thr_kinase_AS"/>
</dbReference>
<dbReference type="PANTHER" id="PTHR43642:SF1">
    <property type="entry name" value="HYBRID SIGNAL TRANSDUCTION HISTIDINE KINASE G"/>
    <property type="match status" value="1"/>
</dbReference>
<dbReference type="PRINTS" id="PR00344">
    <property type="entry name" value="BCTRLSENSOR"/>
</dbReference>
<feature type="domain" description="PAS" evidence="8">
    <location>
        <begin position="1465"/>
        <end position="1535"/>
    </location>
</feature>
<dbReference type="InterPro" id="IPR000700">
    <property type="entry name" value="PAS-assoc_C"/>
</dbReference>
<keyword evidence="5 10" id="KW-0418">Kinase</keyword>
<dbReference type="FunFam" id="3.30.565.10:FF:000006">
    <property type="entry name" value="Sensor histidine kinase WalK"/>
    <property type="match status" value="1"/>
</dbReference>
<dbReference type="EMBL" id="CP012673">
    <property type="protein sequence ID" value="AUX44361.1"/>
    <property type="molecule type" value="Genomic_DNA"/>
</dbReference>
<dbReference type="NCBIfam" id="TIGR00229">
    <property type="entry name" value="sensory_box"/>
    <property type="match status" value="1"/>
</dbReference>
<gene>
    <name evidence="10" type="ORF">SOCE26_058250</name>
</gene>
<dbReference type="SMART" id="SM00091">
    <property type="entry name" value="PAS"/>
    <property type="match status" value="1"/>
</dbReference>
<dbReference type="InterPro" id="IPR000014">
    <property type="entry name" value="PAS"/>
</dbReference>
<dbReference type="InterPro" id="IPR004358">
    <property type="entry name" value="Sig_transdc_His_kin-like_C"/>
</dbReference>
<dbReference type="GO" id="GO:0000155">
    <property type="term" value="F:phosphorelay sensor kinase activity"/>
    <property type="evidence" value="ECO:0007669"/>
    <property type="project" value="InterPro"/>
</dbReference>
<dbReference type="Pfam" id="PF02518">
    <property type="entry name" value="HATPase_c"/>
    <property type="match status" value="1"/>
</dbReference>
<evidence type="ECO:0000313" key="10">
    <source>
        <dbReference type="EMBL" id="AUX44361.1"/>
    </source>
</evidence>
<dbReference type="OrthoDB" id="9801841at2"/>
<organism evidence="10 11">
    <name type="scientific">Sorangium cellulosum</name>
    <name type="common">Polyangium cellulosum</name>
    <dbReference type="NCBI Taxonomy" id="56"/>
    <lineage>
        <taxon>Bacteria</taxon>
        <taxon>Pseudomonadati</taxon>
        <taxon>Myxococcota</taxon>
        <taxon>Polyangia</taxon>
        <taxon>Polyangiales</taxon>
        <taxon>Polyangiaceae</taxon>
        <taxon>Sorangium</taxon>
    </lineage>
</organism>
<dbReference type="GO" id="GO:0009882">
    <property type="term" value="F:blue light photoreceptor activity"/>
    <property type="evidence" value="ECO:0007669"/>
    <property type="project" value="UniProtKB-ARBA"/>
</dbReference>
<evidence type="ECO:0000259" key="7">
    <source>
        <dbReference type="PROSITE" id="PS50109"/>
    </source>
</evidence>
<dbReference type="InterPro" id="IPR035965">
    <property type="entry name" value="PAS-like_dom_sf"/>
</dbReference>
<dbReference type="CDD" id="cd14014">
    <property type="entry name" value="STKc_PknB_like"/>
    <property type="match status" value="1"/>
</dbReference>
<evidence type="ECO:0000259" key="9">
    <source>
        <dbReference type="PROSITE" id="PS50113"/>
    </source>
</evidence>
<dbReference type="InterPro" id="IPR053159">
    <property type="entry name" value="Hybrid_Histidine_Kinase"/>
</dbReference>
<evidence type="ECO:0000259" key="6">
    <source>
        <dbReference type="PROSITE" id="PS50011"/>
    </source>
</evidence>
<dbReference type="InterPro" id="IPR027417">
    <property type="entry name" value="P-loop_NTPase"/>
</dbReference>
<dbReference type="PROSITE" id="PS50109">
    <property type="entry name" value="HIS_KIN"/>
    <property type="match status" value="1"/>
</dbReference>
<dbReference type="EC" id="2.7.13.3" evidence="2"/>
<dbReference type="Gene3D" id="3.40.50.300">
    <property type="entry name" value="P-loop containing nucleotide triphosphate hydrolases"/>
    <property type="match status" value="1"/>
</dbReference>
<dbReference type="PROSITE" id="PS50113">
    <property type="entry name" value="PAC"/>
    <property type="match status" value="1"/>
</dbReference>
<dbReference type="SUPFAM" id="SSF47384">
    <property type="entry name" value="Homodimeric domain of signal transducing histidine kinase"/>
    <property type="match status" value="1"/>
</dbReference>
<evidence type="ECO:0000256" key="4">
    <source>
        <dbReference type="ARBA" id="ARBA00022679"/>
    </source>
</evidence>
<dbReference type="Pfam" id="PF01590">
    <property type="entry name" value="GAF"/>
    <property type="match status" value="1"/>
</dbReference>
<dbReference type="Pfam" id="PF00069">
    <property type="entry name" value="Pkinase"/>
    <property type="match status" value="1"/>
</dbReference>
<dbReference type="SMART" id="SM00388">
    <property type="entry name" value="HisKA"/>
    <property type="match status" value="1"/>
</dbReference>